<dbReference type="EMBL" id="CAJVPT010030357">
    <property type="protein sequence ID" value="CAG8694150.1"/>
    <property type="molecule type" value="Genomic_DNA"/>
</dbReference>
<evidence type="ECO:0000313" key="2">
    <source>
        <dbReference type="Proteomes" id="UP000789525"/>
    </source>
</evidence>
<gene>
    <name evidence="1" type="ORF">ACOLOM_LOCUS9962</name>
</gene>
<keyword evidence="2" id="KW-1185">Reference proteome</keyword>
<feature type="non-terminal residue" evidence="1">
    <location>
        <position position="410"/>
    </location>
</feature>
<proteinExistence type="predicted"/>
<evidence type="ECO:0000313" key="1">
    <source>
        <dbReference type="EMBL" id="CAG8694150.1"/>
    </source>
</evidence>
<reference evidence="1" key="1">
    <citation type="submission" date="2021-06" db="EMBL/GenBank/DDBJ databases">
        <authorList>
            <person name="Kallberg Y."/>
            <person name="Tangrot J."/>
            <person name="Rosling A."/>
        </authorList>
    </citation>
    <scope>NUCLEOTIDE SEQUENCE</scope>
    <source>
        <strain evidence="1">CL356</strain>
    </source>
</reference>
<accession>A0ACA9P9Q5</accession>
<dbReference type="Proteomes" id="UP000789525">
    <property type="component" value="Unassembled WGS sequence"/>
</dbReference>
<name>A0ACA9P9Q5_9GLOM</name>
<comment type="caution">
    <text evidence="1">The sequence shown here is derived from an EMBL/GenBank/DDBJ whole genome shotgun (WGS) entry which is preliminary data.</text>
</comment>
<sequence>MPKNNDGYSRLGVASSGKSPTYARWSSTTMSSVASTSTEINRPPAKRVRYLTDDSSYTTSSTAALIQREAEERATQELEEQRRASRQRVLSVWESLAARYSRELDNDDIVDLESLTVIQDSGTLKAIREVPFGSLAAQDDSDSENDEDEDELGTWDDERHSAQTAWIRLQLSRQGPPLTEEDQKDLQEFLRAEQERKQTGEPLDDIYEFSDEEQPNRGASKIRMPPNEDTGDEEEEDVSERGDVNARRDEEEEDDSASSFRPTPSEGRASSPGSANEGENLEPEEVELIENAPGPEDLVHRPAPQPNRRPTPESDDAHPSSDDEIGDPAPHPFTLQITRHSGNPQLSTPPTSKSSALSTSSDVFSSALKSVSPERSTSPRKVRFTKPSKRGRKPNVNLREKYASIIASLK</sequence>
<protein>
    <submittedName>
        <fullName evidence="1">12645_t:CDS:1</fullName>
    </submittedName>
</protein>
<organism evidence="1 2">
    <name type="scientific">Acaulospora colombiana</name>
    <dbReference type="NCBI Taxonomy" id="27376"/>
    <lineage>
        <taxon>Eukaryota</taxon>
        <taxon>Fungi</taxon>
        <taxon>Fungi incertae sedis</taxon>
        <taxon>Mucoromycota</taxon>
        <taxon>Glomeromycotina</taxon>
        <taxon>Glomeromycetes</taxon>
        <taxon>Diversisporales</taxon>
        <taxon>Acaulosporaceae</taxon>
        <taxon>Acaulospora</taxon>
    </lineage>
</organism>